<protein>
    <submittedName>
        <fullName evidence="2">Uncharacterized protein</fullName>
    </submittedName>
</protein>
<feature type="compositionally biased region" description="Acidic residues" evidence="1">
    <location>
        <begin position="36"/>
        <end position="46"/>
    </location>
</feature>
<dbReference type="AlphaFoldDB" id="A0A1B0DRE4"/>
<feature type="region of interest" description="Disordered" evidence="1">
    <location>
        <begin position="36"/>
        <end position="56"/>
    </location>
</feature>
<organism evidence="2 3">
    <name type="scientific">Phlebotomus papatasi</name>
    <name type="common">Sandfly</name>
    <dbReference type="NCBI Taxonomy" id="29031"/>
    <lineage>
        <taxon>Eukaryota</taxon>
        <taxon>Metazoa</taxon>
        <taxon>Ecdysozoa</taxon>
        <taxon>Arthropoda</taxon>
        <taxon>Hexapoda</taxon>
        <taxon>Insecta</taxon>
        <taxon>Pterygota</taxon>
        <taxon>Neoptera</taxon>
        <taxon>Endopterygota</taxon>
        <taxon>Diptera</taxon>
        <taxon>Nematocera</taxon>
        <taxon>Psychodoidea</taxon>
        <taxon>Psychodidae</taxon>
        <taxon>Phlebotomus</taxon>
        <taxon>Phlebotomus</taxon>
    </lineage>
</organism>
<feature type="region of interest" description="Disordered" evidence="1">
    <location>
        <begin position="1"/>
        <end position="23"/>
    </location>
</feature>
<dbReference type="EnsemblMetazoa" id="PPAI011127-RA">
    <property type="protein sequence ID" value="PPAI011127-PA"/>
    <property type="gene ID" value="PPAI011127"/>
</dbReference>
<evidence type="ECO:0000313" key="2">
    <source>
        <dbReference type="EnsemblMetazoa" id="PPAI011127-PA"/>
    </source>
</evidence>
<dbReference type="VEuPathDB" id="VectorBase:PPAI011127"/>
<dbReference type="EMBL" id="AJVK01009087">
    <property type="status" value="NOT_ANNOTATED_CDS"/>
    <property type="molecule type" value="Genomic_DNA"/>
</dbReference>
<dbReference type="Proteomes" id="UP000092462">
    <property type="component" value="Unassembled WGS sequence"/>
</dbReference>
<dbReference type="VEuPathDB" id="VectorBase:PPAPM1_000957"/>
<evidence type="ECO:0000256" key="1">
    <source>
        <dbReference type="SAM" id="MobiDB-lite"/>
    </source>
</evidence>
<evidence type="ECO:0000313" key="3">
    <source>
        <dbReference type="Proteomes" id="UP000092462"/>
    </source>
</evidence>
<reference evidence="2" key="1">
    <citation type="submission" date="2022-08" db="UniProtKB">
        <authorList>
            <consortium name="EnsemblMetazoa"/>
        </authorList>
    </citation>
    <scope>IDENTIFICATION</scope>
    <source>
        <strain evidence="2">Israel</strain>
    </source>
</reference>
<keyword evidence="3" id="KW-1185">Reference proteome</keyword>
<accession>A0A1B0DRE4</accession>
<sequence length="98" mass="11363">MLSMSMSFKFGSGESKKDRETIHSGQFMVSQFEAEAQEDWDDEEMPDPDKPNETITVNTCTDIQRYVPRTIRLASRNQELSIETSLTKLFNCMKLAYR</sequence>
<name>A0A1B0DRE4_PHLPP</name>
<proteinExistence type="predicted"/>